<evidence type="ECO:0000313" key="2">
    <source>
        <dbReference type="Proteomes" id="UP000198285"/>
    </source>
</evidence>
<name>A0ABC8CDU4_9PROT</name>
<proteinExistence type="predicted"/>
<dbReference type="Proteomes" id="UP000198285">
    <property type="component" value="Chromosome"/>
</dbReference>
<accession>A0ABC8CDU4</accession>
<evidence type="ECO:0000313" key="1">
    <source>
        <dbReference type="EMBL" id="ASL41139.1"/>
    </source>
</evidence>
<dbReference type="EMBL" id="CP022374">
    <property type="protein sequence ID" value="ASL41139.1"/>
    <property type="molecule type" value="Genomic_DNA"/>
</dbReference>
<sequence>MADDLSGVADLALAQSTGFVVRQDALSQESRERLAGLQAAGHVRAYRQGREDVVLPTIPAAFMVELADAAATILEHRASGDAMKAGEWLGRRLEGVYLGDLIGAQAIRTLAETTGGFSAGIIQGLFSIKPHEELVEDRLIACATPEGETIYLKIEGGKAWMSDRFGNVRGEPVEMGPERSQMMGNVTGWMILGQLAHFPTARVGDDTDRIDATILFQIGQCPFPLLRANQLGLGHLEHDLGPHGRVLCKDQGAIEATTQAMAGMLMRPWDGAEHFVATVLEEKSLPLLHRLMIALRTVRDLGDEERAVWAEELLQDSIVPEIKNLLDVVSKTSEEDMTPRGMD</sequence>
<protein>
    <submittedName>
        <fullName evidence="1">Uncharacterized protein</fullName>
    </submittedName>
</protein>
<gene>
    <name evidence="1" type="ORF">CBI36_12575</name>
</gene>
<reference evidence="1 2" key="1">
    <citation type="submission" date="2017-05" db="EMBL/GenBank/DDBJ databases">
        <title>The gut commensal microbiome of Drosophila is modified by the endosymbiont Wolbachia.</title>
        <authorList>
            <person name="Simhadri R.K."/>
            <person name="Guo R."/>
            <person name="Fast E.M."/>
            <person name="Schultz M.J."/>
            <person name="Vaisman N."/>
            <person name="Slatko B."/>
            <person name="Frydman H.M."/>
        </authorList>
    </citation>
    <scope>NUCLEOTIDE SEQUENCE [LARGE SCALE GENOMIC DNA]</scope>
    <source>
        <strain evidence="2">dm</strain>
    </source>
</reference>
<organism evidence="1 2">
    <name type="scientific">Acetobacter oryzifermentans</name>
    <dbReference type="NCBI Taxonomy" id="1633874"/>
    <lineage>
        <taxon>Bacteria</taxon>
        <taxon>Pseudomonadati</taxon>
        <taxon>Pseudomonadota</taxon>
        <taxon>Alphaproteobacteria</taxon>
        <taxon>Acetobacterales</taxon>
        <taxon>Acetobacteraceae</taxon>
        <taxon>Acetobacter</taxon>
    </lineage>
</organism>
<dbReference type="RefSeq" id="WP_089179590.1">
    <property type="nucleotide sequence ID" value="NZ_CP022374.1"/>
</dbReference>
<dbReference type="AlphaFoldDB" id="A0ABC8CDU4"/>